<comment type="catalytic activity">
    <reaction evidence="1">
        <text>ATP + protein L-histidine = ADP + protein N-phospho-L-histidine.</text>
        <dbReference type="EC" id="2.7.13.3"/>
    </reaction>
</comment>
<dbReference type="InterPro" id="IPR036890">
    <property type="entry name" value="HATPase_C_sf"/>
</dbReference>
<feature type="domain" description="Histidine kinase" evidence="11">
    <location>
        <begin position="283"/>
        <end position="497"/>
    </location>
</feature>
<dbReference type="PRINTS" id="PR00344">
    <property type="entry name" value="BCTRLSENSOR"/>
</dbReference>
<dbReference type="AlphaFoldDB" id="A0A9D1H521"/>
<accession>A0A9D1H521</accession>
<evidence type="ECO:0000256" key="8">
    <source>
        <dbReference type="ARBA" id="ARBA00023136"/>
    </source>
</evidence>
<keyword evidence="4" id="KW-0597">Phosphoprotein</keyword>
<evidence type="ECO:0000313" key="13">
    <source>
        <dbReference type="Proteomes" id="UP000824160"/>
    </source>
</evidence>
<dbReference type="PANTHER" id="PTHR43547">
    <property type="entry name" value="TWO-COMPONENT HISTIDINE KINASE"/>
    <property type="match status" value="1"/>
</dbReference>
<dbReference type="Pfam" id="PF02518">
    <property type="entry name" value="HATPase_c"/>
    <property type="match status" value="1"/>
</dbReference>
<dbReference type="Gene3D" id="6.10.340.10">
    <property type="match status" value="1"/>
</dbReference>
<evidence type="ECO:0000256" key="2">
    <source>
        <dbReference type="ARBA" id="ARBA00004370"/>
    </source>
</evidence>
<keyword evidence="5" id="KW-0808">Transferase</keyword>
<keyword evidence="10" id="KW-0812">Transmembrane</keyword>
<protein>
    <recommendedName>
        <fullName evidence="3">histidine kinase</fullName>
        <ecNumber evidence="3">2.7.13.3</ecNumber>
    </recommendedName>
</protein>
<proteinExistence type="predicted"/>
<feature type="coiled-coil region" evidence="9">
    <location>
        <begin position="256"/>
        <end position="283"/>
    </location>
</feature>
<evidence type="ECO:0000256" key="5">
    <source>
        <dbReference type="ARBA" id="ARBA00022679"/>
    </source>
</evidence>
<dbReference type="EMBL" id="DVLW01000038">
    <property type="protein sequence ID" value="HIT93840.1"/>
    <property type="molecule type" value="Genomic_DNA"/>
</dbReference>
<evidence type="ECO:0000256" key="10">
    <source>
        <dbReference type="SAM" id="Phobius"/>
    </source>
</evidence>
<dbReference type="SMART" id="SM00388">
    <property type="entry name" value="HisKA"/>
    <property type="match status" value="1"/>
</dbReference>
<keyword evidence="7" id="KW-0902">Two-component regulatory system</keyword>
<evidence type="ECO:0000256" key="4">
    <source>
        <dbReference type="ARBA" id="ARBA00022553"/>
    </source>
</evidence>
<dbReference type="Pfam" id="PF00512">
    <property type="entry name" value="HisKA"/>
    <property type="match status" value="1"/>
</dbReference>
<dbReference type="SMART" id="SM00387">
    <property type="entry name" value="HATPase_c"/>
    <property type="match status" value="1"/>
</dbReference>
<keyword evidence="10" id="KW-1133">Transmembrane helix</keyword>
<dbReference type="Proteomes" id="UP000824160">
    <property type="component" value="Unassembled WGS sequence"/>
</dbReference>
<comment type="subcellular location">
    <subcellularLocation>
        <location evidence="2">Membrane</location>
    </subcellularLocation>
</comment>
<dbReference type="InterPro" id="IPR003594">
    <property type="entry name" value="HATPase_dom"/>
</dbReference>
<dbReference type="CDD" id="cd00082">
    <property type="entry name" value="HisKA"/>
    <property type="match status" value="1"/>
</dbReference>
<dbReference type="GO" id="GO:0016020">
    <property type="term" value="C:membrane"/>
    <property type="evidence" value="ECO:0007669"/>
    <property type="project" value="UniProtKB-SubCell"/>
</dbReference>
<dbReference type="InterPro" id="IPR005467">
    <property type="entry name" value="His_kinase_dom"/>
</dbReference>
<feature type="transmembrane region" description="Helical" evidence="10">
    <location>
        <begin position="202"/>
        <end position="222"/>
    </location>
</feature>
<gene>
    <name evidence="12" type="ORF">IAC43_01520</name>
</gene>
<dbReference type="InterPro" id="IPR003661">
    <property type="entry name" value="HisK_dim/P_dom"/>
</dbReference>
<dbReference type="PANTHER" id="PTHR43547:SF2">
    <property type="entry name" value="HYBRID SIGNAL TRANSDUCTION HISTIDINE KINASE C"/>
    <property type="match status" value="1"/>
</dbReference>
<dbReference type="SUPFAM" id="SSF47384">
    <property type="entry name" value="Homodimeric domain of signal transducing histidine kinase"/>
    <property type="match status" value="1"/>
</dbReference>
<evidence type="ECO:0000313" key="12">
    <source>
        <dbReference type="EMBL" id="HIT93840.1"/>
    </source>
</evidence>
<dbReference type="FunFam" id="1.10.287.130:FF:000001">
    <property type="entry name" value="Two-component sensor histidine kinase"/>
    <property type="match status" value="1"/>
</dbReference>
<dbReference type="EC" id="2.7.13.3" evidence="3"/>
<evidence type="ECO:0000259" key="11">
    <source>
        <dbReference type="PROSITE" id="PS50109"/>
    </source>
</evidence>
<keyword evidence="8 10" id="KW-0472">Membrane</keyword>
<dbReference type="Gene3D" id="1.10.287.130">
    <property type="match status" value="1"/>
</dbReference>
<sequence length="514" mass="57491">MKDKKWTISGILARKKKPRSINSWLMRSFILFTLLMLGSLWLLETVFLQPIYKWTKISQIQGTASSISSHLFSDDLDSRLESAVSEQQLCAMVIDSYGRVISSADTLPGCSIHRLNSLGLFTLYACATESGGSFLLEVGSNNLEDGHLHRYSAFSAGIIPVIFGKESIISVTVVSDTAGHERILLLNSVVSPVDTTVQTIRYLLIGVTVVMLLVGVLISLFLSRRIAHPIVEINHSSKGLVRGEYSPYTGSICREIQELNQTLIQVSQDLNQVEQLRRDLLANISHDLRTPLTLISGYAEVMRDLPGENTPENVQIIIDEANHLTELVNDLLDLSKLQAGVVTIQREPFCITELIQETLSRYNKMMENRGYQLTLQADQQVWVEADRTRISQVVYNLINNAIHYTGKTLDVHLRQTVSKGSVRIDVIDSGEGIPADKLALVWDRYYKLDKVHKRSAVGTGLGLSIVRSVLELHHAEYGVESEVGKGSDFWFKLPVIPPPLQTEKSDDGKYNLYR</sequence>
<dbReference type="CDD" id="cd00075">
    <property type="entry name" value="HATPase"/>
    <property type="match status" value="1"/>
</dbReference>
<dbReference type="FunFam" id="3.30.565.10:FF:000006">
    <property type="entry name" value="Sensor histidine kinase WalK"/>
    <property type="match status" value="1"/>
</dbReference>
<evidence type="ECO:0000256" key="7">
    <source>
        <dbReference type="ARBA" id="ARBA00023012"/>
    </source>
</evidence>
<evidence type="ECO:0000256" key="9">
    <source>
        <dbReference type="SAM" id="Coils"/>
    </source>
</evidence>
<dbReference type="InterPro" id="IPR004358">
    <property type="entry name" value="Sig_transdc_His_kin-like_C"/>
</dbReference>
<dbReference type="InterPro" id="IPR036097">
    <property type="entry name" value="HisK_dim/P_sf"/>
</dbReference>
<keyword evidence="6 12" id="KW-0418">Kinase</keyword>
<evidence type="ECO:0000256" key="1">
    <source>
        <dbReference type="ARBA" id="ARBA00000085"/>
    </source>
</evidence>
<organism evidence="12 13">
    <name type="scientific">Candidatus Faecivivens stercoripullorum</name>
    <dbReference type="NCBI Taxonomy" id="2840805"/>
    <lineage>
        <taxon>Bacteria</taxon>
        <taxon>Bacillati</taxon>
        <taxon>Bacillota</taxon>
        <taxon>Clostridia</taxon>
        <taxon>Eubacteriales</taxon>
        <taxon>Oscillospiraceae</taxon>
        <taxon>Oscillospiraceae incertae sedis</taxon>
        <taxon>Candidatus Faecivivens</taxon>
    </lineage>
</organism>
<dbReference type="Gene3D" id="3.30.565.10">
    <property type="entry name" value="Histidine kinase-like ATPase, C-terminal domain"/>
    <property type="match status" value="1"/>
</dbReference>
<comment type="caution">
    <text evidence="12">The sequence shown here is derived from an EMBL/GenBank/DDBJ whole genome shotgun (WGS) entry which is preliminary data.</text>
</comment>
<name>A0A9D1H521_9FIRM</name>
<dbReference type="SUPFAM" id="SSF55874">
    <property type="entry name" value="ATPase domain of HSP90 chaperone/DNA topoisomerase II/histidine kinase"/>
    <property type="match status" value="1"/>
</dbReference>
<reference evidence="12" key="1">
    <citation type="submission" date="2020-10" db="EMBL/GenBank/DDBJ databases">
        <authorList>
            <person name="Gilroy R."/>
        </authorList>
    </citation>
    <scope>NUCLEOTIDE SEQUENCE</scope>
    <source>
        <strain evidence="12">ChiBcec7-5410</strain>
    </source>
</reference>
<dbReference type="PROSITE" id="PS50109">
    <property type="entry name" value="HIS_KIN"/>
    <property type="match status" value="1"/>
</dbReference>
<reference evidence="12" key="2">
    <citation type="journal article" date="2021" name="PeerJ">
        <title>Extensive microbial diversity within the chicken gut microbiome revealed by metagenomics and culture.</title>
        <authorList>
            <person name="Gilroy R."/>
            <person name="Ravi A."/>
            <person name="Getino M."/>
            <person name="Pursley I."/>
            <person name="Horton D.L."/>
            <person name="Alikhan N.F."/>
            <person name="Baker D."/>
            <person name="Gharbi K."/>
            <person name="Hall N."/>
            <person name="Watson M."/>
            <person name="Adriaenssens E.M."/>
            <person name="Foster-Nyarko E."/>
            <person name="Jarju S."/>
            <person name="Secka A."/>
            <person name="Antonio M."/>
            <person name="Oren A."/>
            <person name="Chaudhuri R.R."/>
            <person name="La Ragione R."/>
            <person name="Hildebrand F."/>
            <person name="Pallen M.J."/>
        </authorList>
    </citation>
    <scope>NUCLEOTIDE SEQUENCE</scope>
    <source>
        <strain evidence="12">ChiBcec7-5410</strain>
    </source>
</reference>
<evidence type="ECO:0000256" key="3">
    <source>
        <dbReference type="ARBA" id="ARBA00012438"/>
    </source>
</evidence>
<evidence type="ECO:0000256" key="6">
    <source>
        <dbReference type="ARBA" id="ARBA00022777"/>
    </source>
</evidence>
<keyword evidence="9" id="KW-0175">Coiled coil</keyword>
<dbReference type="GO" id="GO:0000155">
    <property type="term" value="F:phosphorelay sensor kinase activity"/>
    <property type="evidence" value="ECO:0007669"/>
    <property type="project" value="InterPro"/>
</dbReference>